<dbReference type="Pfam" id="PF00563">
    <property type="entry name" value="EAL"/>
    <property type="match status" value="1"/>
</dbReference>
<dbReference type="Gene3D" id="3.40.190.10">
    <property type="entry name" value="Periplasmic binding protein-like II"/>
    <property type="match status" value="2"/>
</dbReference>
<sequence>MQDGQRADVRLQGTLLLMLAALLLALPASGLSATVRVGVYANEPKLMLGTDGRLSGIFGELLQEIADREQWLLQPVGCAWEACLELLEDSAIDLLPDVAINADRASRFSFHQRPALHSWSQIFSATASVYTSPTQLSGTRIAVLGNSIQQGYLEELASGFGLDIDILTASSFEMAFDLVRSGAADLAVSNHLYGNLHAVRYGLHPTTIIFQPSRLFFAAPPDSGQAMLARIDDWLERWTAAPESPYYAIMQRWGSYSAPQARSPLLLWGAIVLGILLLLVLAIALRLNRQVKHRSAALAESRYRLRETLNFDRLTGLPNRHQLLERLKKCLIAARHGGRDGAVLHIDLDNFRDLNDAHGHETGDLLLSAVAERLLDLPIRHFTAARVDGDSFILLIEGLPAERAVAQQRVEEAVQSVQQALQASFQLHNTAYHGSACIGVVMFSDVGYDARELLKSAELAMYEAKADGRDSLRFFNADMQDQVHQRAELASAIYRALENDEFTLWYQPQYDAQGKILGMESLVRWEHPVKGVIMPGVFIPASEANGLILRLGNRILFKACTQLAAWSTHPLLGGLTVAVNVSASQLHNDAFVDDVCRILDETGANANLLELELTETLLVRNVEEAIVKMGRLRERGVRFSLDDFGTGYSSMNYLKRLPLEKLKIDRSFVRDLLTDPNDAAIVRTIVALGESLGLAVIAEGVETAAQRDMLATSGCCLYQGYLFSHPVPAAELEAGMTHTP</sequence>
<dbReference type="Proteomes" id="UP000294980">
    <property type="component" value="Unassembled WGS sequence"/>
</dbReference>
<keyword evidence="3" id="KW-0472">Membrane</keyword>
<dbReference type="RefSeq" id="WP_205686712.1">
    <property type="nucleotide sequence ID" value="NZ_QQSW01000022.1"/>
</dbReference>
<dbReference type="GO" id="GO:0071111">
    <property type="term" value="F:cyclic-guanylate-specific phosphodiesterase activity"/>
    <property type="evidence" value="ECO:0007669"/>
    <property type="project" value="UniProtKB-EC"/>
</dbReference>
<dbReference type="EMBL" id="SLWX01000018">
    <property type="protein sequence ID" value="TCO72631.1"/>
    <property type="molecule type" value="Genomic_DNA"/>
</dbReference>
<dbReference type="SUPFAM" id="SSF55073">
    <property type="entry name" value="Nucleotide cyclase"/>
    <property type="match status" value="1"/>
</dbReference>
<keyword evidence="7" id="KW-1185">Reference proteome</keyword>
<evidence type="ECO:0000259" key="5">
    <source>
        <dbReference type="PROSITE" id="PS50887"/>
    </source>
</evidence>
<organism evidence="6 7">
    <name type="scientific">Chromatocurvus halotolerans</name>
    <dbReference type="NCBI Taxonomy" id="1132028"/>
    <lineage>
        <taxon>Bacteria</taxon>
        <taxon>Pseudomonadati</taxon>
        <taxon>Pseudomonadota</taxon>
        <taxon>Gammaproteobacteria</taxon>
        <taxon>Cellvibrionales</taxon>
        <taxon>Halieaceae</taxon>
        <taxon>Chromatocurvus</taxon>
    </lineage>
</organism>
<dbReference type="Gene3D" id="3.30.70.270">
    <property type="match status" value="1"/>
</dbReference>
<evidence type="ECO:0000256" key="1">
    <source>
        <dbReference type="ARBA" id="ARBA00012282"/>
    </source>
</evidence>
<gene>
    <name evidence="6" type="ORF">EV688_11858</name>
</gene>
<dbReference type="Gene3D" id="3.20.20.450">
    <property type="entry name" value="EAL domain"/>
    <property type="match status" value="1"/>
</dbReference>
<dbReference type="PROSITE" id="PS50887">
    <property type="entry name" value="GGDEF"/>
    <property type="match status" value="1"/>
</dbReference>
<dbReference type="EC" id="3.1.4.52" evidence="1"/>
<keyword evidence="3" id="KW-0812">Transmembrane</keyword>
<evidence type="ECO:0000313" key="6">
    <source>
        <dbReference type="EMBL" id="TCO72631.1"/>
    </source>
</evidence>
<dbReference type="Pfam" id="PF00497">
    <property type="entry name" value="SBP_bac_3"/>
    <property type="match status" value="1"/>
</dbReference>
<protein>
    <recommendedName>
        <fullName evidence="1">cyclic-guanylate-specific phosphodiesterase</fullName>
        <ecNumber evidence="1">3.1.4.52</ecNumber>
    </recommendedName>
</protein>
<comment type="caution">
    <text evidence="6">The sequence shown here is derived from an EMBL/GenBank/DDBJ whole genome shotgun (WGS) entry which is preliminary data.</text>
</comment>
<dbReference type="FunFam" id="3.20.20.450:FF:000001">
    <property type="entry name" value="Cyclic di-GMP phosphodiesterase yahA"/>
    <property type="match status" value="1"/>
</dbReference>
<dbReference type="CDD" id="cd01949">
    <property type="entry name" value="GGDEF"/>
    <property type="match status" value="1"/>
</dbReference>
<keyword evidence="2" id="KW-0973">c-di-GMP</keyword>
<evidence type="ECO:0000256" key="2">
    <source>
        <dbReference type="ARBA" id="ARBA00022636"/>
    </source>
</evidence>
<dbReference type="InterPro" id="IPR052155">
    <property type="entry name" value="Biofilm_reg_signaling"/>
</dbReference>
<dbReference type="PANTHER" id="PTHR44757:SF2">
    <property type="entry name" value="BIOFILM ARCHITECTURE MAINTENANCE PROTEIN MBAA"/>
    <property type="match status" value="1"/>
</dbReference>
<evidence type="ECO:0000259" key="4">
    <source>
        <dbReference type="PROSITE" id="PS50883"/>
    </source>
</evidence>
<evidence type="ECO:0000256" key="3">
    <source>
        <dbReference type="SAM" id="Phobius"/>
    </source>
</evidence>
<dbReference type="SMART" id="SM00052">
    <property type="entry name" value="EAL"/>
    <property type="match status" value="1"/>
</dbReference>
<dbReference type="SUPFAM" id="SSF53850">
    <property type="entry name" value="Periplasmic binding protein-like II"/>
    <property type="match status" value="1"/>
</dbReference>
<dbReference type="PANTHER" id="PTHR44757">
    <property type="entry name" value="DIGUANYLATE CYCLASE DGCP"/>
    <property type="match status" value="1"/>
</dbReference>
<name>A0A4R2KFZ2_9GAMM</name>
<dbReference type="InterPro" id="IPR000160">
    <property type="entry name" value="GGDEF_dom"/>
</dbReference>
<reference evidence="6 7" key="1">
    <citation type="submission" date="2019-03" db="EMBL/GenBank/DDBJ databases">
        <title>Genomic Encyclopedia of Type Strains, Phase IV (KMG-IV): sequencing the most valuable type-strain genomes for metagenomic binning, comparative biology and taxonomic classification.</title>
        <authorList>
            <person name="Goeker M."/>
        </authorList>
    </citation>
    <scope>NUCLEOTIDE SEQUENCE [LARGE SCALE GENOMIC DNA]</scope>
    <source>
        <strain evidence="6 7">DSM 23344</strain>
    </source>
</reference>
<dbReference type="PROSITE" id="PS50883">
    <property type="entry name" value="EAL"/>
    <property type="match status" value="1"/>
</dbReference>
<dbReference type="Pfam" id="PF00990">
    <property type="entry name" value="GGDEF"/>
    <property type="match status" value="1"/>
</dbReference>
<dbReference type="InterPro" id="IPR001638">
    <property type="entry name" value="Solute-binding_3/MltF_N"/>
</dbReference>
<dbReference type="InterPro" id="IPR035919">
    <property type="entry name" value="EAL_sf"/>
</dbReference>
<keyword evidence="3" id="KW-1133">Transmembrane helix</keyword>
<dbReference type="InterPro" id="IPR043128">
    <property type="entry name" value="Rev_trsase/Diguanyl_cyclase"/>
</dbReference>
<evidence type="ECO:0000313" key="7">
    <source>
        <dbReference type="Proteomes" id="UP000294980"/>
    </source>
</evidence>
<accession>A0A4R2KFZ2</accession>
<dbReference type="CDD" id="cd01948">
    <property type="entry name" value="EAL"/>
    <property type="match status" value="1"/>
</dbReference>
<dbReference type="InterPro" id="IPR029787">
    <property type="entry name" value="Nucleotide_cyclase"/>
</dbReference>
<dbReference type="InterPro" id="IPR001633">
    <property type="entry name" value="EAL_dom"/>
</dbReference>
<feature type="transmembrane region" description="Helical" evidence="3">
    <location>
        <begin position="265"/>
        <end position="285"/>
    </location>
</feature>
<feature type="domain" description="GGDEF" evidence="5">
    <location>
        <begin position="339"/>
        <end position="477"/>
    </location>
</feature>
<dbReference type="SUPFAM" id="SSF141868">
    <property type="entry name" value="EAL domain-like"/>
    <property type="match status" value="1"/>
</dbReference>
<proteinExistence type="predicted"/>
<dbReference type="NCBIfam" id="TIGR00254">
    <property type="entry name" value="GGDEF"/>
    <property type="match status" value="1"/>
</dbReference>
<dbReference type="SMART" id="SM00267">
    <property type="entry name" value="GGDEF"/>
    <property type="match status" value="1"/>
</dbReference>
<feature type="domain" description="EAL" evidence="4">
    <location>
        <begin position="486"/>
        <end position="740"/>
    </location>
</feature>
<dbReference type="SMART" id="SM00062">
    <property type="entry name" value="PBPb"/>
    <property type="match status" value="1"/>
</dbReference>
<dbReference type="AlphaFoldDB" id="A0A4R2KFZ2"/>